<dbReference type="AlphaFoldDB" id="A0ABD1Z8L1"/>
<gene>
    <name evidence="2" type="ORF">R1flu_011321</name>
</gene>
<sequence>MRGDALAASSPPLAKRSPVEAKAGYSWRSSCQGFASNGESFANGGEERNSWRCPSRYFASIGKAFTSVGEGRLFLGKP</sequence>
<comment type="caution">
    <text evidence="2">The sequence shown here is derived from an EMBL/GenBank/DDBJ whole genome shotgun (WGS) entry which is preliminary data.</text>
</comment>
<evidence type="ECO:0000313" key="3">
    <source>
        <dbReference type="Proteomes" id="UP001605036"/>
    </source>
</evidence>
<protein>
    <submittedName>
        <fullName evidence="2">Uncharacterized protein</fullName>
    </submittedName>
</protein>
<feature type="region of interest" description="Disordered" evidence="1">
    <location>
        <begin position="1"/>
        <end position="24"/>
    </location>
</feature>
<dbReference type="Proteomes" id="UP001605036">
    <property type="component" value="Unassembled WGS sequence"/>
</dbReference>
<evidence type="ECO:0000256" key="1">
    <source>
        <dbReference type="SAM" id="MobiDB-lite"/>
    </source>
</evidence>
<name>A0ABD1Z8L1_9MARC</name>
<proteinExistence type="predicted"/>
<dbReference type="EMBL" id="JBHFFA010000002">
    <property type="protein sequence ID" value="KAL2643734.1"/>
    <property type="molecule type" value="Genomic_DNA"/>
</dbReference>
<keyword evidence="3" id="KW-1185">Reference proteome</keyword>
<organism evidence="2 3">
    <name type="scientific">Riccia fluitans</name>
    <dbReference type="NCBI Taxonomy" id="41844"/>
    <lineage>
        <taxon>Eukaryota</taxon>
        <taxon>Viridiplantae</taxon>
        <taxon>Streptophyta</taxon>
        <taxon>Embryophyta</taxon>
        <taxon>Marchantiophyta</taxon>
        <taxon>Marchantiopsida</taxon>
        <taxon>Marchantiidae</taxon>
        <taxon>Marchantiales</taxon>
        <taxon>Ricciaceae</taxon>
        <taxon>Riccia</taxon>
    </lineage>
</organism>
<evidence type="ECO:0000313" key="2">
    <source>
        <dbReference type="EMBL" id="KAL2643734.1"/>
    </source>
</evidence>
<accession>A0ABD1Z8L1</accession>
<reference evidence="2 3" key="1">
    <citation type="submission" date="2024-09" db="EMBL/GenBank/DDBJ databases">
        <title>Chromosome-scale assembly of Riccia fluitans.</title>
        <authorList>
            <person name="Paukszto L."/>
            <person name="Sawicki J."/>
            <person name="Karawczyk K."/>
            <person name="Piernik-Szablinska J."/>
            <person name="Szczecinska M."/>
            <person name="Mazdziarz M."/>
        </authorList>
    </citation>
    <scope>NUCLEOTIDE SEQUENCE [LARGE SCALE GENOMIC DNA]</scope>
    <source>
        <strain evidence="2">Rf_01</strain>
        <tissue evidence="2">Aerial parts of the thallus</tissue>
    </source>
</reference>